<keyword evidence="5" id="KW-0804">Transcription</keyword>
<gene>
    <name evidence="8" type="ORF">DVS28_a3611</name>
</gene>
<dbReference type="KEGG" id="euz:DVS28_a3611"/>
<evidence type="ECO:0000256" key="4">
    <source>
        <dbReference type="ARBA" id="ARBA00023125"/>
    </source>
</evidence>
<dbReference type="InterPro" id="IPR014284">
    <property type="entry name" value="RNA_pol_sigma-70_dom"/>
</dbReference>
<keyword evidence="3" id="KW-0731">Sigma factor</keyword>
<protein>
    <submittedName>
        <fullName evidence="8">RNA polymerase sigma-70 factor, ECF family</fullName>
    </submittedName>
</protein>
<dbReference type="Gene3D" id="1.10.1740.10">
    <property type="match status" value="1"/>
</dbReference>
<dbReference type="SUPFAM" id="SSF88946">
    <property type="entry name" value="Sigma2 domain of RNA polymerase sigma factors"/>
    <property type="match status" value="1"/>
</dbReference>
<organism evidence="8 9">
    <name type="scientific">Euzebya pacifica</name>
    <dbReference type="NCBI Taxonomy" id="1608957"/>
    <lineage>
        <taxon>Bacteria</taxon>
        <taxon>Bacillati</taxon>
        <taxon>Actinomycetota</taxon>
        <taxon>Nitriliruptoria</taxon>
        <taxon>Euzebyales</taxon>
    </lineage>
</organism>
<evidence type="ECO:0000256" key="2">
    <source>
        <dbReference type="ARBA" id="ARBA00023015"/>
    </source>
</evidence>
<dbReference type="GO" id="GO:0003677">
    <property type="term" value="F:DNA binding"/>
    <property type="evidence" value="ECO:0007669"/>
    <property type="project" value="UniProtKB-KW"/>
</dbReference>
<evidence type="ECO:0000256" key="3">
    <source>
        <dbReference type="ARBA" id="ARBA00023082"/>
    </source>
</evidence>
<dbReference type="GO" id="GO:0016987">
    <property type="term" value="F:sigma factor activity"/>
    <property type="evidence" value="ECO:0007669"/>
    <property type="project" value="UniProtKB-KW"/>
</dbReference>
<evidence type="ECO:0000259" key="6">
    <source>
        <dbReference type="Pfam" id="PF04542"/>
    </source>
</evidence>
<reference evidence="8 9" key="1">
    <citation type="submission" date="2018-09" db="EMBL/GenBank/DDBJ databases">
        <title>Complete genome sequence of Euzebya sp. DY32-46 isolated from seawater of Pacific Ocean.</title>
        <authorList>
            <person name="Xu L."/>
            <person name="Wu Y.-H."/>
            <person name="Xu X.-W."/>
        </authorList>
    </citation>
    <scope>NUCLEOTIDE SEQUENCE [LARGE SCALE GENOMIC DNA]</scope>
    <source>
        <strain evidence="8 9">DY32-46</strain>
    </source>
</reference>
<dbReference type="Pfam" id="PF04542">
    <property type="entry name" value="Sigma70_r2"/>
    <property type="match status" value="1"/>
</dbReference>
<evidence type="ECO:0000313" key="8">
    <source>
        <dbReference type="EMBL" id="AXV08284.1"/>
    </source>
</evidence>
<dbReference type="InterPro" id="IPR013324">
    <property type="entry name" value="RNA_pol_sigma_r3/r4-like"/>
</dbReference>
<keyword evidence="9" id="KW-1185">Reference proteome</keyword>
<dbReference type="InterPro" id="IPR039425">
    <property type="entry name" value="RNA_pol_sigma-70-like"/>
</dbReference>
<dbReference type="Gene3D" id="1.10.10.10">
    <property type="entry name" value="Winged helix-like DNA-binding domain superfamily/Winged helix DNA-binding domain"/>
    <property type="match status" value="1"/>
</dbReference>
<dbReference type="Pfam" id="PF08281">
    <property type="entry name" value="Sigma70_r4_2"/>
    <property type="match status" value="1"/>
</dbReference>
<dbReference type="AlphaFoldDB" id="A0A346Y1D7"/>
<dbReference type="CDD" id="cd06171">
    <property type="entry name" value="Sigma70_r4"/>
    <property type="match status" value="1"/>
</dbReference>
<dbReference type="InterPro" id="IPR007627">
    <property type="entry name" value="RNA_pol_sigma70_r2"/>
</dbReference>
<evidence type="ECO:0000256" key="5">
    <source>
        <dbReference type="ARBA" id="ARBA00023163"/>
    </source>
</evidence>
<dbReference type="EMBL" id="CP031165">
    <property type="protein sequence ID" value="AXV08284.1"/>
    <property type="molecule type" value="Genomic_DNA"/>
</dbReference>
<dbReference type="OrthoDB" id="3382631at2"/>
<evidence type="ECO:0000259" key="7">
    <source>
        <dbReference type="Pfam" id="PF08281"/>
    </source>
</evidence>
<evidence type="ECO:0000313" key="9">
    <source>
        <dbReference type="Proteomes" id="UP000264006"/>
    </source>
</evidence>
<dbReference type="Proteomes" id="UP000264006">
    <property type="component" value="Chromosome"/>
</dbReference>
<proteinExistence type="inferred from homology"/>
<feature type="domain" description="RNA polymerase sigma-70 region 2" evidence="6">
    <location>
        <begin position="7"/>
        <end position="72"/>
    </location>
</feature>
<dbReference type="PANTHER" id="PTHR43133:SF8">
    <property type="entry name" value="RNA POLYMERASE SIGMA FACTOR HI_1459-RELATED"/>
    <property type="match status" value="1"/>
</dbReference>
<dbReference type="PANTHER" id="PTHR43133">
    <property type="entry name" value="RNA POLYMERASE ECF-TYPE SIGMA FACTO"/>
    <property type="match status" value="1"/>
</dbReference>
<feature type="domain" description="RNA polymerase sigma factor 70 region 4 type 2" evidence="7">
    <location>
        <begin position="103"/>
        <end position="152"/>
    </location>
</feature>
<dbReference type="NCBIfam" id="TIGR02937">
    <property type="entry name" value="sigma70-ECF"/>
    <property type="match status" value="1"/>
</dbReference>
<dbReference type="InterPro" id="IPR036388">
    <property type="entry name" value="WH-like_DNA-bd_sf"/>
</dbReference>
<name>A0A346Y1D7_9ACTN</name>
<dbReference type="InterPro" id="IPR013249">
    <property type="entry name" value="RNA_pol_sigma70_r4_t2"/>
</dbReference>
<accession>A0A346Y1D7</accession>
<dbReference type="RefSeq" id="WP_114592652.1">
    <property type="nucleotide sequence ID" value="NZ_CAXIBR010000009.1"/>
</dbReference>
<keyword evidence="2" id="KW-0805">Transcription regulation</keyword>
<evidence type="ECO:0000256" key="1">
    <source>
        <dbReference type="ARBA" id="ARBA00010641"/>
    </source>
</evidence>
<dbReference type="GO" id="GO:0006352">
    <property type="term" value="P:DNA-templated transcription initiation"/>
    <property type="evidence" value="ECO:0007669"/>
    <property type="project" value="InterPro"/>
</dbReference>
<comment type="similarity">
    <text evidence="1">Belongs to the sigma-70 factor family. ECF subfamily.</text>
</comment>
<dbReference type="SUPFAM" id="SSF88659">
    <property type="entry name" value="Sigma3 and sigma4 domains of RNA polymerase sigma factors"/>
    <property type="match status" value="1"/>
</dbReference>
<dbReference type="InterPro" id="IPR013325">
    <property type="entry name" value="RNA_pol_sigma_r2"/>
</dbReference>
<sequence length="163" mass="17700">MTDSPFADHYPRLTALAARVVDQRATAEEVAADALARLDGSPVDGRPEDEVAAWLNRVTINLALNRVRAAKRHDARVAAHGQAVGPDRPETPEDVVTRDDERRRVRAVLAGLPERQAVALLLRHSGHSYAEIAASLGVAAGSVGVLLARGERAFRRDWETDDD</sequence>
<keyword evidence="4" id="KW-0238">DNA-binding</keyword>